<dbReference type="InterPro" id="IPR029060">
    <property type="entry name" value="PIN-like_dom_sf"/>
</dbReference>
<comment type="caution">
    <text evidence="2">The sequence shown here is derived from an EMBL/GenBank/DDBJ whole genome shotgun (WGS) entry which is preliminary data.</text>
</comment>
<dbReference type="PANTHER" id="PTHR36173">
    <property type="entry name" value="RIBONUCLEASE VAPC16-RELATED"/>
    <property type="match status" value="1"/>
</dbReference>
<dbReference type="Pfam" id="PF01850">
    <property type="entry name" value="PIN"/>
    <property type="match status" value="1"/>
</dbReference>
<dbReference type="RefSeq" id="WP_132967466.1">
    <property type="nucleotide sequence ID" value="NZ_LEKL01000003.1"/>
</dbReference>
<dbReference type="SUPFAM" id="SSF88723">
    <property type="entry name" value="PIN domain-like"/>
    <property type="match status" value="1"/>
</dbReference>
<dbReference type="InterPro" id="IPR002716">
    <property type="entry name" value="PIN_dom"/>
</dbReference>
<feature type="domain" description="PIN" evidence="1">
    <location>
        <begin position="3"/>
        <end position="50"/>
    </location>
</feature>
<dbReference type="PANTHER" id="PTHR36173:SF2">
    <property type="entry name" value="RIBONUCLEASE VAPC16"/>
    <property type="match status" value="1"/>
</dbReference>
<dbReference type="CDD" id="cd09872">
    <property type="entry name" value="PIN_Sll0205-like"/>
    <property type="match status" value="1"/>
</dbReference>
<reference evidence="2 3" key="1">
    <citation type="submission" date="2019-05" db="EMBL/GenBank/DDBJ databases">
        <title>Pasteurellaceae isolates from reptiles.</title>
        <authorList>
            <person name="Bojesen A.M."/>
            <person name="Lund E."/>
        </authorList>
    </citation>
    <scope>NUCLEOTIDE SEQUENCE [LARGE SCALE GENOMIC DNA]</scope>
    <source>
        <strain evidence="2 3">ELNT2x</strain>
    </source>
</reference>
<dbReference type="InterPro" id="IPR052919">
    <property type="entry name" value="TA_system_RNase"/>
</dbReference>
<gene>
    <name evidence="2" type="ORF">FHQ21_03350</name>
</gene>
<dbReference type="Proteomes" id="UP000305526">
    <property type="component" value="Unassembled WGS sequence"/>
</dbReference>
<keyword evidence="3" id="KW-1185">Reference proteome</keyword>
<accession>A0ABY2XWB1</accession>
<sequence length="59" mass="6568">MLYLAITHFHAEQAGKLPAYHTDPFDRMLIAQAQAEGLIFITADEKIPQYGIQLLNPAA</sequence>
<evidence type="ECO:0000313" key="3">
    <source>
        <dbReference type="Proteomes" id="UP000305526"/>
    </source>
</evidence>
<dbReference type="InterPro" id="IPR041705">
    <property type="entry name" value="PIN_Sll0205"/>
</dbReference>
<protein>
    <submittedName>
        <fullName evidence="2">Type II toxin-antitoxin system VapC family toxin</fullName>
    </submittedName>
</protein>
<proteinExistence type="predicted"/>
<dbReference type="EMBL" id="VDGV01000021">
    <property type="protein sequence ID" value="TNG92829.1"/>
    <property type="molecule type" value="Genomic_DNA"/>
</dbReference>
<evidence type="ECO:0000259" key="1">
    <source>
        <dbReference type="Pfam" id="PF01850"/>
    </source>
</evidence>
<evidence type="ECO:0000313" key="2">
    <source>
        <dbReference type="EMBL" id="TNG92829.1"/>
    </source>
</evidence>
<organism evidence="2 3">
    <name type="scientific">Testudinibacter aquarius</name>
    <dbReference type="NCBI Taxonomy" id="1524974"/>
    <lineage>
        <taxon>Bacteria</taxon>
        <taxon>Pseudomonadati</taxon>
        <taxon>Pseudomonadota</taxon>
        <taxon>Gammaproteobacteria</taxon>
        <taxon>Pasteurellales</taxon>
        <taxon>Pasteurellaceae</taxon>
        <taxon>Testudinibacter</taxon>
    </lineage>
</organism>
<name>A0ABY2XWB1_9PAST</name>